<dbReference type="Pfam" id="PF00657">
    <property type="entry name" value="Lipase_GDSL"/>
    <property type="match status" value="1"/>
</dbReference>
<protein>
    <submittedName>
        <fullName evidence="3">Acetylesterase</fullName>
        <ecNumber evidence="3">3.1.1.6</ecNumber>
    </submittedName>
</protein>
<organism evidence="3 4">
    <name type="scientific">Paludisphaera borealis</name>
    <dbReference type="NCBI Taxonomy" id="1387353"/>
    <lineage>
        <taxon>Bacteria</taxon>
        <taxon>Pseudomonadati</taxon>
        <taxon>Planctomycetota</taxon>
        <taxon>Planctomycetia</taxon>
        <taxon>Isosphaerales</taxon>
        <taxon>Isosphaeraceae</taxon>
        <taxon>Paludisphaera</taxon>
    </lineage>
</organism>
<dbReference type="RefSeq" id="WP_083713553.1">
    <property type="nucleotide sequence ID" value="NZ_CP019082.1"/>
</dbReference>
<evidence type="ECO:0000256" key="2">
    <source>
        <dbReference type="SAM" id="SignalP"/>
    </source>
</evidence>
<dbReference type="NCBIfam" id="TIGR02595">
    <property type="entry name" value="PEP_CTERM"/>
    <property type="match status" value="1"/>
</dbReference>
<sequence length="321" mass="32706">MTQNTRSRTPWRTMILVAALAATGLGGSAHAGGITEIVAFGDSLSDVGNTYLAINYPSSPPYYPGVYSNGPNWIQLLAGKLGVATPTPSLALGTDYAWGGAESGAGLSFMGTPNLGLQVDTFLASHNPNASQLLTVWAGANDFLNAGQTDPTVVVANIAGAISALAGAGGTHFLVPNLPLLGELPATNGLPQPMRDALDGLTLAFNGLLQAEVSNLSQTLGVSITYLDVNGEFGKIIADPAAFGLTNVTDADPRSIGGAADGQAHLFWDTVHPTTVVHEVIAQAAFNAVVPEPSSFALLAIAGTGLSVHLGVGAARRRKAA</sequence>
<feature type="chain" id="PRO_5013387149" evidence="2">
    <location>
        <begin position="32"/>
        <end position="321"/>
    </location>
</feature>
<proteinExistence type="predicted"/>
<keyword evidence="1 3" id="KW-0378">Hydrolase</keyword>
<evidence type="ECO:0000313" key="4">
    <source>
        <dbReference type="Proteomes" id="UP000186309"/>
    </source>
</evidence>
<reference evidence="4" key="1">
    <citation type="submission" date="2016-12" db="EMBL/GenBank/DDBJ databases">
        <title>Comparative genomics of four Isosphaeraceae planctomycetes: a common pool of plasmids and glycoside hydrolase genes.</title>
        <authorList>
            <person name="Ivanova A."/>
        </authorList>
    </citation>
    <scope>NUCLEOTIDE SEQUENCE [LARGE SCALE GENOMIC DNA]</scope>
    <source>
        <strain evidence="4">PX4</strain>
    </source>
</reference>
<gene>
    <name evidence="3" type="ORF">BSF38_05296</name>
</gene>
<dbReference type="STRING" id="1387353.BSF38_05296"/>
<dbReference type="KEGG" id="pbor:BSF38_05296"/>
<dbReference type="GO" id="GO:0008126">
    <property type="term" value="F:acetylesterase activity"/>
    <property type="evidence" value="ECO:0007669"/>
    <property type="project" value="UniProtKB-EC"/>
</dbReference>
<evidence type="ECO:0000313" key="3">
    <source>
        <dbReference type="EMBL" id="APW63722.1"/>
    </source>
</evidence>
<dbReference type="InterPro" id="IPR001087">
    <property type="entry name" value="GDSL"/>
</dbReference>
<dbReference type="InterPro" id="IPR013424">
    <property type="entry name" value="Ice-binding_C"/>
</dbReference>
<dbReference type="Gene3D" id="3.40.50.1110">
    <property type="entry name" value="SGNH hydrolase"/>
    <property type="match status" value="1"/>
</dbReference>
<dbReference type="EMBL" id="CP019082">
    <property type="protein sequence ID" value="APW63722.1"/>
    <property type="molecule type" value="Genomic_DNA"/>
</dbReference>
<dbReference type="PANTHER" id="PTHR45648:SF22">
    <property type="entry name" value="GDSL LIPASE_ACYLHYDROLASE FAMILY PROTEIN (AFU_ORTHOLOGUE AFUA_4G14700)"/>
    <property type="match status" value="1"/>
</dbReference>
<dbReference type="OrthoDB" id="5292073at2"/>
<dbReference type="AlphaFoldDB" id="A0A1U7CXP4"/>
<dbReference type="InterPro" id="IPR036514">
    <property type="entry name" value="SGNH_hydro_sf"/>
</dbReference>
<dbReference type="InterPro" id="IPR051058">
    <property type="entry name" value="GDSL_Est/Lipase"/>
</dbReference>
<evidence type="ECO:0000256" key="1">
    <source>
        <dbReference type="ARBA" id="ARBA00022801"/>
    </source>
</evidence>
<name>A0A1U7CXP4_9BACT</name>
<dbReference type="SUPFAM" id="SSF52266">
    <property type="entry name" value="SGNH hydrolase"/>
    <property type="match status" value="1"/>
</dbReference>
<dbReference type="CDD" id="cd01846">
    <property type="entry name" value="fatty_acyltransferase_like"/>
    <property type="match status" value="1"/>
</dbReference>
<dbReference type="EC" id="3.1.1.6" evidence="3"/>
<keyword evidence="2" id="KW-0732">Signal</keyword>
<keyword evidence="4" id="KW-1185">Reference proteome</keyword>
<dbReference type="Proteomes" id="UP000186309">
    <property type="component" value="Chromosome"/>
</dbReference>
<dbReference type="PANTHER" id="PTHR45648">
    <property type="entry name" value="GDSL LIPASE/ACYLHYDROLASE FAMILY PROTEIN (AFU_ORTHOLOGUE AFUA_4G14700)"/>
    <property type="match status" value="1"/>
</dbReference>
<accession>A0A1U7CXP4</accession>
<feature type="signal peptide" evidence="2">
    <location>
        <begin position="1"/>
        <end position="31"/>
    </location>
</feature>